<proteinExistence type="predicted"/>
<dbReference type="AlphaFoldDB" id="A0A6C0H352"/>
<dbReference type="Pfam" id="PF10544">
    <property type="entry name" value="T5orf172"/>
    <property type="match status" value="1"/>
</dbReference>
<accession>A0A6C0H352</accession>
<reference evidence="2" key="1">
    <citation type="journal article" date="2020" name="Nature">
        <title>Giant virus diversity and host interactions through global metagenomics.</title>
        <authorList>
            <person name="Schulz F."/>
            <person name="Roux S."/>
            <person name="Paez-Espino D."/>
            <person name="Jungbluth S."/>
            <person name="Walsh D.A."/>
            <person name="Denef V.J."/>
            <person name="McMahon K.D."/>
            <person name="Konstantinidis K.T."/>
            <person name="Eloe-Fadrosh E.A."/>
            <person name="Kyrpides N.C."/>
            <person name="Woyke T."/>
        </authorList>
    </citation>
    <scope>NUCLEOTIDE SEQUENCE</scope>
    <source>
        <strain evidence="2">GVMAG-M-3300023179-62</strain>
    </source>
</reference>
<dbReference type="EMBL" id="MN739860">
    <property type="protein sequence ID" value="QHT74981.1"/>
    <property type="molecule type" value="Genomic_DNA"/>
</dbReference>
<organism evidence="2">
    <name type="scientific">viral metagenome</name>
    <dbReference type="NCBI Taxonomy" id="1070528"/>
    <lineage>
        <taxon>unclassified sequences</taxon>
        <taxon>metagenomes</taxon>
        <taxon>organismal metagenomes</taxon>
    </lineage>
</organism>
<protein>
    <recommendedName>
        <fullName evidence="1">Bacteriophage T5 Orf172 DNA-binding domain-containing protein</fullName>
    </recommendedName>
</protein>
<name>A0A6C0H352_9ZZZZ</name>
<evidence type="ECO:0000313" key="2">
    <source>
        <dbReference type="EMBL" id="QHT74981.1"/>
    </source>
</evidence>
<dbReference type="InterPro" id="IPR018306">
    <property type="entry name" value="Phage_T5_Orf172_DNA-bd"/>
</dbReference>
<feature type="domain" description="Bacteriophage T5 Orf172 DNA-binding" evidence="1">
    <location>
        <begin position="13"/>
        <end position="73"/>
    </location>
</feature>
<sequence length="123" mass="14894">MKRNYHKFKKGNCLYIITDQWREKEYLKIGYTDNINTRLQAYRTSMPDVKIEFLLYLTENKLIEKCLKLRYATKLIQKNHEYVIDAIVEQLVKSINTLTKYLHIEATEETSYLCIMNRTRYTI</sequence>
<evidence type="ECO:0000259" key="1">
    <source>
        <dbReference type="Pfam" id="PF10544"/>
    </source>
</evidence>